<accession>A0A4Z0C255</accession>
<dbReference type="RefSeq" id="WP_135283442.1">
    <property type="nucleotide sequence ID" value="NZ_SMLL01000001.1"/>
</dbReference>
<name>A0A4Z0C255_9BURK</name>
<reference evidence="1 2" key="1">
    <citation type="submission" date="2019-03" db="EMBL/GenBank/DDBJ databases">
        <title>Ramlibacter rhizophilus CCTCC AB2015357, whole genome shotgun sequence.</title>
        <authorList>
            <person name="Zhang X."/>
            <person name="Feng G."/>
            <person name="Zhu H."/>
        </authorList>
    </citation>
    <scope>NUCLEOTIDE SEQUENCE [LARGE SCALE GENOMIC DNA]</scope>
    <source>
        <strain evidence="1 2">CCTCC AB2015357</strain>
    </source>
</reference>
<dbReference type="EMBL" id="SMLL01000001">
    <property type="protein sequence ID" value="TFZ04560.1"/>
    <property type="molecule type" value="Genomic_DNA"/>
</dbReference>
<keyword evidence="2" id="KW-1185">Reference proteome</keyword>
<organism evidence="1 2">
    <name type="scientific">Ramlibacter rhizophilus</name>
    <dbReference type="NCBI Taxonomy" id="1781167"/>
    <lineage>
        <taxon>Bacteria</taxon>
        <taxon>Pseudomonadati</taxon>
        <taxon>Pseudomonadota</taxon>
        <taxon>Betaproteobacteria</taxon>
        <taxon>Burkholderiales</taxon>
        <taxon>Comamonadaceae</taxon>
        <taxon>Ramlibacter</taxon>
    </lineage>
</organism>
<evidence type="ECO:0000313" key="2">
    <source>
        <dbReference type="Proteomes" id="UP000297564"/>
    </source>
</evidence>
<evidence type="ECO:0000313" key="1">
    <source>
        <dbReference type="EMBL" id="TFZ04560.1"/>
    </source>
</evidence>
<sequence>MAFSTGDAPEQKQTLDTSWQLRVEQQRNILDRAIARGEAFFRGAWSLCFSLRRRATGASGLALPAT</sequence>
<gene>
    <name evidence="1" type="ORF">EZ242_02085</name>
</gene>
<dbReference type="OrthoDB" id="9796019at2"/>
<dbReference type="Proteomes" id="UP000297564">
    <property type="component" value="Unassembled WGS sequence"/>
</dbReference>
<comment type="caution">
    <text evidence="1">The sequence shown here is derived from an EMBL/GenBank/DDBJ whole genome shotgun (WGS) entry which is preliminary data.</text>
</comment>
<protein>
    <submittedName>
        <fullName evidence="1">Uncharacterized protein</fullName>
    </submittedName>
</protein>
<proteinExistence type="predicted"/>
<dbReference type="AlphaFoldDB" id="A0A4Z0C255"/>